<organism evidence="2 3">
    <name type="scientific">Variimorphobacter saccharofermentans</name>
    <dbReference type="NCBI Taxonomy" id="2755051"/>
    <lineage>
        <taxon>Bacteria</taxon>
        <taxon>Bacillati</taxon>
        <taxon>Bacillota</taxon>
        <taxon>Clostridia</taxon>
        <taxon>Lachnospirales</taxon>
        <taxon>Lachnospiraceae</taxon>
        <taxon>Variimorphobacter</taxon>
    </lineage>
</organism>
<proteinExistence type="predicted"/>
<dbReference type="EMBL" id="JACEGA010000001">
    <property type="protein sequence ID" value="MBB2184079.1"/>
    <property type="molecule type" value="Genomic_DNA"/>
</dbReference>
<accession>A0A839K4U7</accession>
<sequence length="406" mass="47187">MKILVLTSCYPEPEDDSKVGATPVVHYFAREWVKSGHEVLVIHNANKFILPLYLLPSFIKHKINSMVDMVFPKLSQRKALYREMEGVKIKRIPILKVIPRCEFLPIQIKLQLRRIQKTLLEQDFIPDVMVGHWETPQIPLLSMLKEVYSCKAVEVFHGTHYIHKGIYYKKYRKYLESIDQFGGRSPEIARKVKESLKLQYDPFICYSGIPNEYIREYTRERPEKRFEEMDAIHDFLYVGKLIDRKCVDSIILALRDAYPMKNFHLNIIGVGACEASLRDMVDKFGLQEQITFYGSLPREEVIKHMQYAQCFTMISSREVFGLVYLEAMSQGCIVIASRNEGFDGIIVDGLNGFLCEAGNAQELSKVYERINGLTQEEKEQISRNAVETAHHFTDSEVAKRYLKVFY</sequence>
<dbReference type="PANTHER" id="PTHR45947">
    <property type="entry name" value="SULFOQUINOVOSYL TRANSFERASE SQD2"/>
    <property type="match status" value="1"/>
</dbReference>
<feature type="domain" description="Glycosyl transferase family 1" evidence="1">
    <location>
        <begin position="234"/>
        <end position="385"/>
    </location>
</feature>
<dbReference type="PANTHER" id="PTHR45947:SF3">
    <property type="entry name" value="SULFOQUINOVOSYL TRANSFERASE SQD2"/>
    <property type="match status" value="1"/>
</dbReference>
<dbReference type="CDD" id="cd03801">
    <property type="entry name" value="GT4_PimA-like"/>
    <property type="match status" value="1"/>
</dbReference>
<protein>
    <submittedName>
        <fullName evidence="2">Glycosyltransferase family 4 protein</fullName>
    </submittedName>
</protein>
<evidence type="ECO:0000259" key="1">
    <source>
        <dbReference type="Pfam" id="PF00534"/>
    </source>
</evidence>
<dbReference type="GO" id="GO:0016757">
    <property type="term" value="F:glycosyltransferase activity"/>
    <property type="evidence" value="ECO:0007669"/>
    <property type="project" value="InterPro"/>
</dbReference>
<evidence type="ECO:0000313" key="2">
    <source>
        <dbReference type="EMBL" id="MBB2184079.1"/>
    </source>
</evidence>
<dbReference type="SUPFAM" id="SSF53756">
    <property type="entry name" value="UDP-Glycosyltransferase/glycogen phosphorylase"/>
    <property type="match status" value="1"/>
</dbReference>
<keyword evidence="2" id="KW-0808">Transferase</keyword>
<keyword evidence="3" id="KW-1185">Reference proteome</keyword>
<gene>
    <name evidence="2" type="ORF">H0486_14455</name>
</gene>
<reference evidence="2 3" key="1">
    <citation type="submission" date="2020-07" db="EMBL/GenBank/DDBJ databases">
        <title>Characterization and genome sequencing of isolate MD1, a novel member within the family Lachnospiraceae.</title>
        <authorList>
            <person name="Rettenmaier R."/>
            <person name="Di Bello L."/>
            <person name="Zinser C."/>
            <person name="Scheitz K."/>
            <person name="Liebl W."/>
            <person name="Zverlov V."/>
        </authorList>
    </citation>
    <scope>NUCLEOTIDE SEQUENCE [LARGE SCALE GENOMIC DNA]</scope>
    <source>
        <strain evidence="2 3">MD1</strain>
    </source>
</reference>
<dbReference type="Pfam" id="PF00534">
    <property type="entry name" value="Glycos_transf_1"/>
    <property type="match status" value="1"/>
</dbReference>
<dbReference type="AlphaFoldDB" id="A0A839K4U7"/>
<name>A0A839K4U7_9FIRM</name>
<dbReference type="InterPro" id="IPR050194">
    <property type="entry name" value="Glycosyltransferase_grp1"/>
</dbReference>
<dbReference type="Gene3D" id="3.40.50.2000">
    <property type="entry name" value="Glycogen Phosphorylase B"/>
    <property type="match status" value="2"/>
</dbReference>
<evidence type="ECO:0000313" key="3">
    <source>
        <dbReference type="Proteomes" id="UP000574276"/>
    </source>
</evidence>
<dbReference type="Proteomes" id="UP000574276">
    <property type="component" value="Unassembled WGS sequence"/>
</dbReference>
<dbReference type="InterPro" id="IPR001296">
    <property type="entry name" value="Glyco_trans_1"/>
</dbReference>
<comment type="caution">
    <text evidence="2">The sequence shown here is derived from an EMBL/GenBank/DDBJ whole genome shotgun (WGS) entry which is preliminary data.</text>
</comment>
<dbReference type="RefSeq" id="WP_228353675.1">
    <property type="nucleotide sequence ID" value="NZ_JACEGA010000001.1"/>
</dbReference>